<dbReference type="PANTHER" id="PTHR30136">
    <property type="entry name" value="HELIX-TURN-HELIX TRANSCRIPTIONAL REGULATOR, ICLR FAMILY"/>
    <property type="match status" value="1"/>
</dbReference>
<dbReference type="GO" id="GO:0045892">
    <property type="term" value="P:negative regulation of DNA-templated transcription"/>
    <property type="evidence" value="ECO:0007669"/>
    <property type="project" value="TreeGrafter"/>
</dbReference>
<evidence type="ECO:0000259" key="5">
    <source>
        <dbReference type="PROSITE" id="PS51078"/>
    </source>
</evidence>
<dbReference type="InterPro" id="IPR050707">
    <property type="entry name" value="HTH_MetabolicPath_Reg"/>
</dbReference>
<dbReference type="GO" id="GO:0003700">
    <property type="term" value="F:DNA-binding transcription factor activity"/>
    <property type="evidence" value="ECO:0007669"/>
    <property type="project" value="TreeGrafter"/>
</dbReference>
<dbReference type="InterPro" id="IPR005471">
    <property type="entry name" value="Tscrpt_reg_IclR_N"/>
</dbReference>
<evidence type="ECO:0000256" key="2">
    <source>
        <dbReference type="ARBA" id="ARBA00023125"/>
    </source>
</evidence>
<dbReference type="PANTHER" id="PTHR30136:SF24">
    <property type="entry name" value="HTH-TYPE TRANSCRIPTIONAL REPRESSOR ALLR"/>
    <property type="match status" value="1"/>
</dbReference>
<keyword evidence="2" id="KW-0238">DNA-binding</keyword>
<keyword evidence="6" id="KW-0614">Plasmid</keyword>
<evidence type="ECO:0000259" key="4">
    <source>
        <dbReference type="PROSITE" id="PS51077"/>
    </source>
</evidence>
<evidence type="ECO:0000256" key="1">
    <source>
        <dbReference type="ARBA" id="ARBA00023015"/>
    </source>
</evidence>
<gene>
    <name evidence="6" type="ORF">FDZ14_35050</name>
</gene>
<dbReference type="InterPro" id="IPR014757">
    <property type="entry name" value="Tscrpt_reg_IclR_C"/>
</dbReference>
<dbReference type="InterPro" id="IPR036388">
    <property type="entry name" value="WH-like_DNA-bd_sf"/>
</dbReference>
<dbReference type="Pfam" id="PF01614">
    <property type="entry name" value="IclR_C"/>
    <property type="match status" value="1"/>
</dbReference>
<evidence type="ECO:0000313" key="7">
    <source>
        <dbReference type="Proteomes" id="UP000501076"/>
    </source>
</evidence>
<feature type="domain" description="IclR-ED" evidence="5">
    <location>
        <begin position="59"/>
        <end position="247"/>
    </location>
</feature>
<dbReference type="InterPro" id="IPR036390">
    <property type="entry name" value="WH_DNA-bd_sf"/>
</dbReference>
<dbReference type="SUPFAM" id="SSF46785">
    <property type="entry name" value="Winged helix' DNA-binding domain"/>
    <property type="match status" value="1"/>
</dbReference>
<name>A0A6M6E8A9_PRIMG</name>
<dbReference type="InterPro" id="IPR029016">
    <property type="entry name" value="GAF-like_dom_sf"/>
</dbReference>
<protein>
    <submittedName>
        <fullName evidence="6">Helix-turn-helix domain-containing protein</fullName>
    </submittedName>
</protein>
<accession>A0A6M6E8A9</accession>
<dbReference type="Proteomes" id="UP000501076">
    <property type="component" value="Plasmid pFDU301D"/>
</dbReference>
<dbReference type="PROSITE" id="PS51078">
    <property type="entry name" value="ICLR_ED"/>
    <property type="match status" value="1"/>
</dbReference>
<evidence type="ECO:0000256" key="3">
    <source>
        <dbReference type="ARBA" id="ARBA00023163"/>
    </source>
</evidence>
<evidence type="ECO:0000313" key="6">
    <source>
        <dbReference type="EMBL" id="QJX81329.1"/>
    </source>
</evidence>
<proteinExistence type="predicted"/>
<dbReference type="Pfam" id="PF09339">
    <property type="entry name" value="HTH_IclR"/>
    <property type="match status" value="1"/>
</dbReference>
<dbReference type="AlphaFoldDB" id="A0A6M6E8A9"/>
<dbReference type="SMART" id="SM00346">
    <property type="entry name" value="HTH_ICLR"/>
    <property type="match status" value="1"/>
</dbReference>
<organism evidence="6 7">
    <name type="scientific">Priestia megaterium</name>
    <name type="common">Bacillus megaterium</name>
    <dbReference type="NCBI Taxonomy" id="1404"/>
    <lineage>
        <taxon>Bacteria</taxon>
        <taxon>Bacillati</taxon>
        <taxon>Bacillota</taxon>
        <taxon>Bacilli</taxon>
        <taxon>Bacillales</taxon>
        <taxon>Bacillaceae</taxon>
        <taxon>Priestia</taxon>
    </lineage>
</organism>
<dbReference type="EMBL" id="CP045276">
    <property type="protein sequence ID" value="QJX81329.1"/>
    <property type="molecule type" value="Genomic_DNA"/>
</dbReference>
<keyword evidence="3" id="KW-0804">Transcription</keyword>
<geneLocation type="plasmid" evidence="7">
    <name>pfdu301d</name>
</geneLocation>
<dbReference type="SUPFAM" id="SSF55781">
    <property type="entry name" value="GAF domain-like"/>
    <property type="match status" value="1"/>
</dbReference>
<keyword evidence="1" id="KW-0805">Transcription regulation</keyword>
<dbReference type="PROSITE" id="PS51077">
    <property type="entry name" value="HTH_ICLR"/>
    <property type="match status" value="1"/>
</dbReference>
<dbReference type="Gene3D" id="3.30.450.40">
    <property type="match status" value="1"/>
</dbReference>
<dbReference type="Gene3D" id="1.10.10.10">
    <property type="entry name" value="Winged helix-like DNA-binding domain superfamily/Winged helix DNA-binding domain"/>
    <property type="match status" value="1"/>
</dbReference>
<reference evidence="6 7" key="1">
    <citation type="submission" date="2019-10" db="EMBL/GenBank/DDBJ databases">
        <title>Complete genome sequences for adaption low water activity.</title>
        <authorList>
            <person name="Zhao L."/>
            <person name="Zhong J."/>
        </authorList>
    </citation>
    <scope>NUCLEOTIDE SEQUENCE [LARGE SCALE GENOMIC DNA]</scope>
    <source>
        <strain evidence="6 7">FDU301</strain>
        <plasmid evidence="7">pfdu301d</plasmid>
    </source>
</reference>
<feature type="domain" description="HTH iclR-type" evidence="4">
    <location>
        <begin position="6"/>
        <end position="65"/>
    </location>
</feature>
<dbReference type="RefSeq" id="WP_171779301.1">
    <property type="nucleotide sequence ID" value="NZ_CP045276.1"/>
</dbReference>
<dbReference type="GO" id="GO:0003677">
    <property type="term" value="F:DNA binding"/>
    <property type="evidence" value="ECO:0007669"/>
    <property type="project" value="UniProtKB-KW"/>
</dbReference>
<sequence>MESYELTTLKKGLLILDLLRNKHSLTMNQVMDELSLNKTSAYRMLYTLEKMGYVVKYDKYFHLNPKIFNDKRINTYKGIQWISLVTPYHLARDTGETVYIGILDQYELVIKNVIKSPFNEPFFESIDKRTPIHSSAIGKSILAHLSLQQQREILNCLSLDNITENSFIDKELFISHLNIIKMQGYAVDNEETNIGKRCIAAPVYLNEEVIGSIAIHGEVEQIKKNSIRSLAKKVIQFSKQLTDELENLTD</sequence>